<feature type="binding site" evidence="11 14">
    <location>
        <position position="314"/>
    </location>
    <ligand>
        <name>Mg(2+)</name>
        <dbReference type="ChEBI" id="CHEBI:18420"/>
    </ligand>
</feature>
<keyword evidence="7 11" id="KW-0479">Metal-binding</keyword>
<dbReference type="SFLD" id="SFLDG00178">
    <property type="entry name" value="enolase"/>
    <property type="match status" value="1"/>
</dbReference>
<dbReference type="Pfam" id="PF00113">
    <property type="entry name" value="Enolase_C"/>
    <property type="match status" value="1"/>
</dbReference>
<evidence type="ECO:0000256" key="8">
    <source>
        <dbReference type="ARBA" id="ARBA00022842"/>
    </source>
</evidence>
<evidence type="ECO:0000259" key="15">
    <source>
        <dbReference type="SMART" id="SM01192"/>
    </source>
</evidence>
<dbReference type="AlphaFoldDB" id="M3UMX1"/>
<feature type="active site" description="Proton acceptor" evidence="11 12">
    <location>
        <position position="339"/>
    </location>
</feature>
<dbReference type="EMBL" id="BAOP01000032">
    <property type="protein sequence ID" value="GAC81310.1"/>
    <property type="molecule type" value="Genomic_DNA"/>
</dbReference>
<feature type="binding site" evidence="13">
    <location>
        <position position="287"/>
    </location>
    <ligand>
        <name>substrate</name>
    </ligand>
</feature>
<proteinExistence type="inferred from homology"/>
<dbReference type="EC" id="4.2.1.11" evidence="3 11"/>
<dbReference type="PIRSF" id="PIRSF001400">
    <property type="entry name" value="Enolase"/>
    <property type="match status" value="1"/>
</dbReference>
<dbReference type="GO" id="GO:0009986">
    <property type="term" value="C:cell surface"/>
    <property type="evidence" value="ECO:0007669"/>
    <property type="project" value="UniProtKB-SubCell"/>
</dbReference>
<feature type="binding site" evidence="11">
    <location>
        <position position="167"/>
    </location>
    <ligand>
        <name>(2R)-2-phosphoglycerate</name>
        <dbReference type="ChEBI" id="CHEBI:58289"/>
    </ligand>
</feature>
<feature type="binding site" evidence="11">
    <location>
        <position position="390"/>
    </location>
    <ligand>
        <name>(2R)-2-phosphoglycerate</name>
        <dbReference type="ChEBI" id="CHEBI:58289"/>
    </ligand>
</feature>
<comment type="subcellular location">
    <subcellularLocation>
        <location evidence="11">Cytoplasm</location>
    </subcellularLocation>
    <subcellularLocation>
        <location evidence="11">Secreted</location>
    </subcellularLocation>
    <subcellularLocation>
        <location evidence="11">Cell surface</location>
    </subcellularLocation>
    <text evidence="11">Fractions of enolase are present in both the cytoplasm and on the cell surface.</text>
</comment>
<keyword evidence="8 11" id="KW-0460">Magnesium</keyword>
<evidence type="ECO:0000256" key="14">
    <source>
        <dbReference type="PIRSR" id="PIRSR001400-3"/>
    </source>
</evidence>
<dbReference type="PROSITE" id="PS00164">
    <property type="entry name" value="ENOLASE"/>
    <property type="match status" value="1"/>
</dbReference>
<evidence type="ECO:0000256" key="4">
    <source>
        <dbReference type="ARBA" id="ARBA00017068"/>
    </source>
</evidence>
<evidence type="ECO:0000256" key="10">
    <source>
        <dbReference type="ARBA" id="ARBA00023239"/>
    </source>
</evidence>
<dbReference type="Gene3D" id="3.20.20.120">
    <property type="entry name" value="Enolase-like C-terminal domain"/>
    <property type="match status" value="1"/>
</dbReference>
<dbReference type="PANTHER" id="PTHR11902">
    <property type="entry name" value="ENOLASE"/>
    <property type="match status" value="1"/>
</dbReference>
<comment type="similarity">
    <text evidence="2 11">Belongs to the enolase family.</text>
</comment>
<evidence type="ECO:0000256" key="5">
    <source>
        <dbReference type="ARBA" id="ARBA00022490"/>
    </source>
</evidence>
<comment type="function">
    <text evidence="11">Catalyzes the reversible conversion of 2-phosphoglycerate (2-PG) into phosphoenolpyruvate (PEP). It is essential for the degradation of carbohydrates via glycolysis.</text>
</comment>
<feature type="binding site" evidence="11 14">
    <location>
        <position position="246"/>
    </location>
    <ligand>
        <name>Mg(2+)</name>
        <dbReference type="ChEBI" id="CHEBI:18420"/>
    </ligand>
</feature>
<dbReference type="Gene3D" id="3.30.390.10">
    <property type="entry name" value="Enolase-like, N-terminal domain"/>
    <property type="match status" value="1"/>
</dbReference>
<feature type="binding site" evidence="11">
    <location>
        <position position="369"/>
    </location>
    <ligand>
        <name>(2R)-2-phosphoglycerate</name>
        <dbReference type="ChEBI" id="CHEBI:58289"/>
    </ligand>
</feature>
<dbReference type="PANTHER" id="PTHR11902:SF1">
    <property type="entry name" value="ENOLASE"/>
    <property type="match status" value="1"/>
</dbReference>
<dbReference type="InterPro" id="IPR000941">
    <property type="entry name" value="Enolase"/>
</dbReference>
<feature type="domain" description="Enolase C-terminal TIM barrel" evidence="15">
    <location>
        <begin position="143"/>
        <end position="427"/>
    </location>
</feature>
<feature type="binding site" evidence="11">
    <location>
        <position position="339"/>
    </location>
    <ligand>
        <name>(2R)-2-phosphoglycerate</name>
        <dbReference type="ChEBI" id="CHEBI:58289"/>
    </ligand>
</feature>
<comment type="catalytic activity">
    <reaction evidence="11">
        <text>(2R)-2-phosphoglycerate = phosphoenolpyruvate + H2O</text>
        <dbReference type="Rhea" id="RHEA:10164"/>
        <dbReference type="ChEBI" id="CHEBI:15377"/>
        <dbReference type="ChEBI" id="CHEBI:58289"/>
        <dbReference type="ChEBI" id="CHEBI:58702"/>
        <dbReference type="EC" id="4.2.1.11"/>
    </reaction>
</comment>
<evidence type="ECO:0000313" key="17">
    <source>
        <dbReference type="EMBL" id="GAC81310.1"/>
    </source>
</evidence>
<dbReference type="FunFam" id="3.30.390.10:FF:000001">
    <property type="entry name" value="Enolase"/>
    <property type="match status" value="1"/>
</dbReference>
<evidence type="ECO:0000256" key="11">
    <source>
        <dbReference type="HAMAP-Rule" id="MF_00318"/>
    </source>
</evidence>
<comment type="pathway">
    <text evidence="1 11">Carbohydrate degradation; glycolysis; pyruvate from D-glyceraldehyde 3-phosphate: step 4/5.</text>
</comment>
<keyword evidence="10 11" id="KW-0456">Lyase</keyword>
<dbReference type="InterPro" id="IPR036849">
    <property type="entry name" value="Enolase-like_C_sf"/>
</dbReference>
<comment type="cofactor">
    <cofactor evidence="11">
        <name>Mg(2+)</name>
        <dbReference type="ChEBI" id="CHEBI:18420"/>
    </cofactor>
    <text evidence="11">Binds a second Mg(2+) ion via substrate during catalysis.</text>
</comment>
<dbReference type="CDD" id="cd03313">
    <property type="entry name" value="enolase"/>
    <property type="match status" value="1"/>
</dbReference>
<feature type="binding site" evidence="13">
    <location>
        <position position="390"/>
    </location>
    <ligand>
        <name>substrate</name>
    </ligand>
</feature>
<dbReference type="PRINTS" id="PR00148">
    <property type="entry name" value="ENOLASE"/>
</dbReference>
<dbReference type="NCBIfam" id="TIGR01060">
    <property type="entry name" value="eno"/>
    <property type="match status" value="1"/>
</dbReference>
<organism evidence="17 18">
    <name type="scientific">Gordonia malaquae NBRC 108250</name>
    <dbReference type="NCBI Taxonomy" id="1223542"/>
    <lineage>
        <taxon>Bacteria</taxon>
        <taxon>Bacillati</taxon>
        <taxon>Actinomycetota</taxon>
        <taxon>Actinomycetes</taxon>
        <taxon>Mycobacteriales</taxon>
        <taxon>Gordoniaceae</taxon>
        <taxon>Gordonia</taxon>
    </lineage>
</organism>
<comment type="caution">
    <text evidence="17">The sequence shown here is derived from an EMBL/GenBank/DDBJ whole genome shotgun (WGS) entry which is preliminary data.</text>
</comment>
<dbReference type="SMART" id="SM01192">
    <property type="entry name" value="Enolase_C"/>
    <property type="match status" value="1"/>
</dbReference>
<evidence type="ECO:0000313" key="18">
    <source>
        <dbReference type="Proteomes" id="UP000035009"/>
    </source>
</evidence>
<evidence type="ECO:0000256" key="7">
    <source>
        <dbReference type="ARBA" id="ARBA00022723"/>
    </source>
</evidence>
<evidence type="ECO:0000256" key="1">
    <source>
        <dbReference type="ARBA" id="ARBA00005031"/>
    </source>
</evidence>
<feature type="binding site" evidence="11">
    <location>
        <position position="368"/>
    </location>
    <ligand>
        <name>(2R)-2-phosphoglycerate</name>
        <dbReference type="ChEBI" id="CHEBI:58289"/>
    </ligand>
</feature>
<dbReference type="GO" id="GO:0000015">
    <property type="term" value="C:phosphopyruvate hydratase complex"/>
    <property type="evidence" value="ECO:0007669"/>
    <property type="project" value="InterPro"/>
</dbReference>
<evidence type="ECO:0000256" key="13">
    <source>
        <dbReference type="PIRSR" id="PIRSR001400-2"/>
    </source>
</evidence>
<name>M3UMX1_GORML</name>
<keyword evidence="5 11" id="KW-0963">Cytoplasm</keyword>
<dbReference type="SFLD" id="SFLDS00001">
    <property type="entry name" value="Enolase"/>
    <property type="match status" value="1"/>
</dbReference>
<dbReference type="SUPFAM" id="SSF51604">
    <property type="entry name" value="Enolase C-terminal domain-like"/>
    <property type="match status" value="1"/>
</dbReference>
<feature type="binding site" evidence="11 14">
    <location>
        <position position="287"/>
    </location>
    <ligand>
        <name>Mg(2+)</name>
        <dbReference type="ChEBI" id="CHEBI:18420"/>
    </ligand>
</feature>
<dbReference type="Proteomes" id="UP000035009">
    <property type="component" value="Unassembled WGS sequence"/>
</dbReference>
<sequence>MGLEQVAIIEQVGAREILDSRGNPTVEVEVVLDDGTFARAAVPSGASTGEHEAVELRDGGDRYLGKGVTKAVEAVLGDIAPEVIGIEADDQRVLDQTLVDLDGTPGKSRLGANALLGVSLAVARAAAESAGLPLFRYVGGPNAHILPVPMMNIINGGAHADNGIDFQEFMIAPIGAPTFKESLRWGAEVYHALKSVLHKQGMSTALGDEGGFAPDLPNTEAALNVIAEAVGNAGLKFGSDVVVALDSASTEFYRDGAYQFGGKALDAQQMIDFYGKLITDYPIVSIEDGLAEDDWAGWAALTEAVGDKVQLVGDDLFVTNPERLERGINEGIANALLVKVNQIGTLTETLDAVALAHNNGYKSMMSHRSGETEDTTIADLAVACGSGQIKTGAPARSERVAKYNQLLRIEEGLGDAARYAGDLAFPRFTV</sequence>
<evidence type="ECO:0000256" key="2">
    <source>
        <dbReference type="ARBA" id="ARBA00009604"/>
    </source>
</evidence>
<dbReference type="FunFam" id="3.20.20.120:FF:000001">
    <property type="entry name" value="Enolase"/>
    <property type="match status" value="1"/>
</dbReference>
<protein>
    <recommendedName>
        <fullName evidence="4 11">Enolase</fullName>
        <ecNumber evidence="3 11">4.2.1.11</ecNumber>
    </recommendedName>
    <alternativeName>
        <fullName evidence="11">2-phospho-D-glycerate hydro-lyase</fullName>
    </alternativeName>
    <alternativeName>
        <fullName evidence="11">2-phosphoglycerate dehydratase</fullName>
    </alternativeName>
</protein>
<evidence type="ECO:0000259" key="16">
    <source>
        <dbReference type="SMART" id="SM01193"/>
    </source>
</evidence>
<feature type="binding site" evidence="13">
    <location>
        <position position="168"/>
    </location>
    <ligand>
        <name>substrate</name>
    </ligand>
</feature>
<dbReference type="SMART" id="SM01193">
    <property type="entry name" value="Enolase_N"/>
    <property type="match status" value="1"/>
</dbReference>
<evidence type="ECO:0000256" key="3">
    <source>
        <dbReference type="ARBA" id="ARBA00012058"/>
    </source>
</evidence>
<dbReference type="InterPro" id="IPR029017">
    <property type="entry name" value="Enolase-like_N"/>
</dbReference>
<dbReference type="InterPro" id="IPR020811">
    <property type="entry name" value="Enolase_N"/>
</dbReference>
<dbReference type="InterPro" id="IPR020810">
    <property type="entry name" value="Enolase_C"/>
</dbReference>
<dbReference type="HAMAP" id="MF_00318">
    <property type="entry name" value="Enolase"/>
    <property type="match status" value="1"/>
</dbReference>
<dbReference type="GO" id="GO:0000287">
    <property type="term" value="F:magnesium ion binding"/>
    <property type="evidence" value="ECO:0007669"/>
    <property type="project" value="UniProtKB-UniRule"/>
</dbReference>
<feature type="active site" description="Proton donor" evidence="11 12">
    <location>
        <position position="209"/>
    </location>
</feature>
<feature type="binding site" evidence="13">
    <location>
        <position position="159"/>
    </location>
    <ligand>
        <name>substrate</name>
    </ligand>
</feature>
<keyword evidence="6 11" id="KW-0964">Secreted</keyword>
<accession>M3UMX1</accession>
<evidence type="ECO:0000256" key="12">
    <source>
        <dbReference type="PIRSR" id="PIRSR001400-1"/>
    </source>
</evidence>
<evidence type="ECO:0000256" key="9">
    <source>
        <dbReference type="ARBA" id="ARBA00023152"/>
    </source>
</evidence>
<dbReference type="eggNOG" id="COG0148">
    <property type="taxonomic scope" value="Bacteria"/>
</dbReference>
<comment type="cofactor">
    <cofactor evidence="14">
        <name>Mg(2+)</name>
        <dbReference type="ChEBI" id="CHEBI:18420"/>
    </cofactor>
    <text evidence="14">Mg(2+) is required for catalysis and for stabilizing the dimer.</text>
</comment>
<dbReference type="Pfam" id="PF03952">
    <property type="entry name" value="Enolase_N"/>
    <property type="match status" value="1"/>
</dbReference>
<dbReference type="UniPathway" id="UPA00109">
    <property type="reaction ID" value="UER00187"/>
</dbReference>
<reference evidence="17 18" key="1">
    <citation type="submission" date="2013-02" db="EMBL/GenBank/DDBJ databases">
        <title>Whole genome shotgun sequence of Gordonia malaquae NBRC 108250.</title>
        <authorList>
            <person name="Yoshida I."/>
            <person name="Hosoyama A."/>
            <person name="Tsuchikane K."/>
            <person name="Ando Y."/>
            <person name="Baba S."/>
            <person name="Ohji S."/>
            <person name="Hamada M."/>
            <person name="Tamura T."/>
            <person name="Yamazoe A."/>
            <person name="Yamazaki S."/>
            <person name="Fujita N."/>
        </authorList>
    </citation>
    <scope>NUCLEOTIDE SEQUENCE [LARGE SCALE GENOMIC DNA]</scope>
    <source>
        <strain evidence="17 18">NBRC 108250</strain>
    </source>
</reference>
<dbReference type="SFLD" id="SFLDF00002">
    <property type="entry name" value="enolase"/>
    <property type="match status" value="1"/>
</dbReference>
<keyword evidence="9 11" id="KW-0324">Glycolysis</keyword>
<gene>
    <name evidence="11 17" type="primary">eno</name>
    <name evidence="17" type="ORF">GM1_032_00100</name>
</gene>
<keyword evidence="18" id="KW-1185">Reference proteome</keyword>
<evidence type="ECO:0000256" key="6">
    <source>
        <dbReference type="ARBA" id="ARBA00022525"/>
    </source>
</evidence>
<dbReference type="InterPro" id="IPR020809">
    <property type="entry name" value="Enolase_CS"/>
</dbReference>
<dbReference type="SUPFAM" id="SSF54826">
    <property type="entry name" value="Enolase N-terminal domain-like"/>
    <property type="match status" value="1"/>
</dbReference>
<feature type="binding site" evidence="13">
    <location>
        <begin position="366"/>
        <end position="369"/>
    </location>
    <ligand>
        <name>substrate</name>
    </ligand>
</feature>
<dbReference type="GO" id="GO:0005576">
    <property type="term" value="C:extracellular region"/>
    <property type="evidence" value="ECO:0007669"/>
    <property type="project" value="UniProtKB-SubCell"/>
</dbReference>
<dbReference type="GO" id="GO:0006096">
    <property type="term" value="P:glycolytic process"/>
    <property type="evidence" value="ECO:0007669"/>
    <property type="project" value="UniProtKB-UniRule"/>
</dbReference>
<dbReference type="STRING" id="410332.SAMN04488550_1225"/>
<dbReference type="GO" id="GO:0004634">
    <property type="term" value="F:phosphopyruvate hydratase activity"/>
    <property type="evidence" value="ECO:0007669"/>
    <property type="project" value="UniProtKB-UniRule"/>
</dbReference>
<feature type="binding site" evidence="13">
    <location>
        <position position="314"/>
    </location>
    <ligand>
        <name>substrate</name>
    </ligand>
</feature>
<feature type="domain" description="Enolase N-terminal" evidence="16">
    <location>
        <begin position="9"/>
        <end position="138"/>
    </location>
</feature>